<accession>A0ACC2RMJ5</accession>
<organism evidence="1 2">
    <name type="scientific">Entomophthora muscae</name>
    <dbReference type="NCBI Taxonomy" id="34485"/>
    <lineage>
        <taxon>Eukaryota</taxon>
        <taxon>Fungi</taxon>
        <taxon>Fungi incertae sedis</taxon>
        <taxon>Zoopagomycota</taxon>
        <taxon>Entomophthoromycotina</taxon>
        <taxon>Entomophthoromycetes</taxon>
        <taxon>Entomophthorales</taxon>
        <taxon>Entomophthoraceae</taxon>
        <taxon>Entomophthora</taxon>
    </lineage>
</organism>
<evidence type="ECO:0000313" key="1">
    <source>
        <dbReference type="EMBL" id="KAJ9051266.1"/>
    </source>
</evidence>
<comment type="caution">
    <text evidence="1">The sequence shown here is derived from an EMBL/GenBank/DDBJ whole genome shotgun (WGS) entry which is preliminary data.</text>
</comment>
<dbReference type="EMBL" id="QTSX02007117">
    <property type="protein sequence ID" value="KAJ9051266.1"/>
    <property type="molecule type" value="Genomic_DNA"/>
</dbReference>
<dbReference type="Proteomes" id="UP001165960">
    <property type="component" value="Unassembled WGS sequence"/>
</dbReference>
<gene>
    <name evidence="1" type="ORF">DSO57_1006188</name>
</gene>
<evidence type="ECO:0000313" key="2">
    <source>
        <dbReference type="Proteomes" id="UP001165960"/>
    </source>
</evidence>
<protein>
    <submittedName>
        <fullName evidence="1">Uncharacterized protein</fullName>
    </submittedName>
</protein>
<reference evidence="1" key="1">
    <citation type="submission" date="2022-04" db="EMBL/GenBank/DDBJ databases">
        <title>Genome of the entomopathogenic fungus Entomophthora muscae.</title>
        <authorList>
            <person name="Elya C."/>
            <person name="Lovett B.R."/>
            <person name="Lee E."/>
            <person name="Macias A.M."/>
            <person name="Hajek A.E."/>
            <person name="De Bivort B.L."/>
            <person name="Kasson M.T."/>
            <person name="De Fine Licht H.H."/>
            <person name="Stajich J.E."/>
        </authorList>
    </citation>
    <scope>NUCLEOTIDE SEQUENCE</scope>
    <source>
        <strain evidence="1">Berkeley</strain>
    </source>
</reference>
<sequence length="489" mass="54451">MQSRFEAIYLVHERPSCGPRPIQGPYVFTGNCYNCSDQGHKSERCTKPCSIFKNTDHTNFSCNQCMHNITQRPIAVMMADQCYKNEKCPLITPKILITLLITLALHIRYQASSPDQDNTPPPLKRHEREANPSPEEWPVENDTSATPETQGTVKLYNRTFEEGTHAPPTSPKLPTPPSTVCNSRWNPEHPNPFTALEEQLDFDDPALADDDPRYNMVTVETAPKSPANWNNATNSVKFDLKIHNKFPTSNNEPINATSAGDNVIDDLPQVNNVYNGETTDMYINTPMETSPLIKEESVANSLMEMSPLIYTDSTANIPMETSPVVPPNTTLNTPMDTFNTPVEIGLVDNNDLRLPNRAHPSTMNDEPKHAIPGIHRHPQDVSNLKKKRLVEGILVGKLFAETAESPKLLQKAHREVSALQPVQKEELFLVGTGALRTEAAINKQITHVILDEGAYKTLPNVFIAPSNVTFIMADRSKKFCLGIAKGLNL</sequence>
<name>A0ACC2RMJ5_9FUNG</name>
<keyword evidence="2" id="KW-1185">Reference proteome</keyword>
<proteinExistence type="predicted"/>